<dbReference type="Gene3D" id="2.40.50.100">
    <property type="match status" value="1"/>
</dbReference>
<feature type="compositionally biased region" description="Low complexity" evidence="8">
    <location>
        <begin position="30"/>
        <end position="44"/>
    </location>
</feature>
<dbReference type="Gene3D" id="2.40.420.20">
    <property type="match status" value="1"/>
</dbReference>
<dbReference type="InterPro" id="IPR058795">
    <property type="entry name" value="LcnD_C"/>
</dbReference>
<accession>A0A923RUQ3</accession>
<dbReference type="AlphaFoldDB" id="A0A923RUQ3"/>
<dbReference type="SUPFAM" id="SSF111369">
    <property type="entry name" value="HlyD-like secretion proteins"/>
    <property type="match status" value="1"/>
</dbReference>
<feature type="transmembrane region" description="Helical" evidence="9">
    <location>
        <begin position="68"/>
        <end position="87"/>
    </location>
</feature>
<gene>
    <name evidence="11" type="ORF">H8S45_01360</name>
</gene>
<dbReference type="Proteomes" id="UP000606499">
    <property type="component" value="Unassembled WGS sequence"/>
</dbReference>
<keyword evidence="3 9" id="KW-0812">Transmembrane</keyword>
<evidence type="ECO:0000259" key="10">
    <source>
        <dbReference type="Pfam" id="PF25940"/>
    </source>
</evidence>
<dbReference type="Gene3D" id="2.40.30.170">
    <property type="match status" value="2"/>
</dbReference>
<proteinExistence type="predicted"/>
<feature type="coiled-coil region" evidence="7">
    <location>
        <begin position="381"/>
        <end position="415"/>
    </location>
</feature>
<dbReference type="RefSeq" id="WP_147573692.1">
    <property type="nucleotide sequence ID" value="NZ_JACOPL010000001.1"/>
</dbReference>
<evidence type="ECO:0000256" key="1">
    <source>
        <dbReference type="ARBA" id="ARBA00004196"/>
    </source>
</evidence>
<dbReference type="PANTHER" id="PTHR32347:SF27">
    <property type="entry name" value="RND EFFLUX PUMP MEMBRANE FUSION PROTEIN BARREL-SANDWICH DOMAIN-CONTAINING PROTEIN"/>
    <property type="match status" value="1"/>
</dbReference>
<evidence type="ECO:0000256" key="8">
    <source>
        <dbReference type="SAM" id="MobiDB-lite"/>
    </source>
</evidence>
<evidence type="ECO:0000256" key="2">
    <source>
        <dbReference type="ARBA" id="ARBA00004370"/>
    </source>
</evidence>
<dbReference type="EMBL" id="JACOPL010000001">
    <property type="protein sequence ID" value="MBC5724124.1"/>
    <property type="molecule type" value="Genomic_DNA"/>
</dbReference>
<sequence>MSEEKKQQNMPVQKGGAHVAKSGSNVSTVSAQGGSAGADSEASGMPKRNKYADKMNQKKSRLNKGMRIGIGVAVVVLLIALGIFLVLKSRNAGTEETVTQTATASRGMLETYIEGSGSTAAKKREELGRDLKGTVSEVLVEVGDEVKKGDKLVVVNPTETRKELETAEDELADARRGVTDAQAEVTKAQNAVSTAQKRIGKLAITAPFTGKIIPVTDSEGKSTTYHVGQQLSEGEIVGYMVDDSKMKLSLYFSAAYANDIKSGQTATVSVPSAMSSVSGTVSAVESAQKVSAEGVKLFRVVISMDNPGTLTKDMMATATISTSSAGEVYPAESGTLEYSREEAVTVQTGGEIKTLNGLDYYSYSSGATIMTLTSDSAQDELKNAQNTVVTARNGVTNAQKQVQAKQERITELKKLIADSTIKSPIDGVVVSLNAYTEQDVGGTEPLVVVADLNDIIVNADIMSTDVSAVQPGQPAVMTMYTNDGTLTLTGTVESIALEPTQNNNGGQGSMATFPAVIAIDPIEGQSISIGMGVEYQITTASSSDCLMVPSSAIVYAEEGAAVFAKPLVDENGEEIPFSETLPIPEGTEGIPPEFQLVPVETGISDSSNTEILWGIEEGTTVYLSGPQDLYAEMGMGVAVG</sequence>
<dbReference type="Pfam" id="PF25940">
    <property type="entry name" value="LcnD_C"/>
    <property type="match status" value="1"/>
</dbReference>
<name>A0A923RUQ3_9FIRM</name>
<keyword evidence="6 9" id="KW-0472">Membrane</keyword>
<organism evidence="11 12">
    <name type="scientific">Agathobaculum faecis</name>
    <dbReference type="NCBI Taxonomy" id="2763013"/>
    <lineage>
        <taxon>Bacteria</taxon>
        <taxon>Bacillati</taxon>
        <taxon>Bacillota</taxon>
        <taxon>Clostridia</taxon>
        <taxon>Eubacteriales</taxon>
        <taxon>Butyricicoccaceae</taxon>
        <taxon>Agathobaculum</taxon>
    </lineage>
</organism>
<protein>
    <submittedName>
        <fullName evidence="11">HlyD family efflux transporter periplasmic adaptor subunit</fullName>
    </submittedName>
</protein>
<comment type="caution">
    <text evidence="11">The sequence shown here is derived from an EMBL/GenBank/DDBJ whole genome shotgun (WGS) entry which is preliminary data.</text>
</comment>
<dbReference type="PANTHER" id="PTHR32347">
    <property type="entry name" value="EFFLUX SYSTEM COMPONENT YKNX-RELATED"/>
    <property type="match status" value="1"/>
</dbReference>
<evidence type="ECO:0000313" key="11">
    <source>
        <dbReference type="EMBL" id="MBC5724124.1"/>
    </source>
</evidence>
<evidence type="ECO:0000256" key="7">
    <source>
        <dbReference type="SAM" id="Coils"/>
    </source>
</evidence>
<feature type="region of interest" description="Disordered" evidence="8">
    <location>
        <begin position="1"/>
        <end position="51"/>
    </location>
</feature>
<evidence type="ECO:0000256" key="3">
    <source>
        <dbReference type="ARBA" id="ARBA00022692"/>
    </source>
</evidence>
<comment type="subcellular location">
    <subcellularLocation>
        <location evidence="1">Cell envelope</location>
    </subcellularLocation>
    <subcellularLocation>
        <location evidence="2">Membrane</location>
    </subcellularLocation>
</comment>
<feature type="domain" description="LcnD-like C-terminal" evidence="10">
    <location>
        <begin position="454"/>
        <end position="505"/>
    </location>
</feature>
<evidence type="ECO:0000256" key="9">
    <source>
        <dbReference type="SAM" id="Phobius"/>
    </source>
</evidence>
<feature type="coiled-coil region" evidence="7">
    <location>
        <begin position="164"/>
        <end position="198"/>
    </location>
</feature>
<dbReference type="InterPro" id="IPR050465">
    <property type="entry name" value="UPF0194_transport"/>
</dbReference>
<keyword evidence="12" id="KW-1185">Reference proteome</keyword>
<keyword evidence="4 9" id="KW-1133">Transmembrane helix</keyword>
<evidence type="ECO:0000256" key="4">
    <source>
        <dbReference type="ARBA" id="ARBA00022989"/>
    </source>
</evidence>
<reference evidence="11" key="1">
    <citation type="submission" date="2020-08" db="EMBL/GenBank/DDBJ databases">
        <title>Genome public.</title>
        <authorList>
            <person name="Liu C."/>
            <person name="Sun Q."/>
        </authorList>
    </citation>
    <scope>NUCLEOTIDE SEQUENCE</scope>
    <source>
        <strain evidence="11">NSJ-28</strain>
    </source>
</reference>
<evidence type="ECO:0000256" key="6">
    <source>
        <dbReference type="ARBA" id="ARBA00023136"/>
    </source>
</evidence>
<evidence type="ECO:0000313" key="12">
    <source>
        <dbReference type="Proteomes" id="UP000606499"/>
    </source>
</evidence>
<evidence type="ECO:0000256" key="5">
    <source>
        <dbReference type="ARBA" id="ARBA00023054"/>
    </source>
</evidence>
<dbReference type="GO" id="GO:0030313">
    <property type="term" value="C:cell envelope"/>
    <property type="evidence" value="ECO:0007669"/>
    <property type="project" value="UniProtKB-SubCell"/>
</dbReference>
<keyword evidence="5 7" id="KW-0175">Coiled coil</keyword>